<dbReference type="InterPro" id="IPR014756">
    <property type="entry name" value="Ig_E-set"/>
</dbReference>
<keyword evidence="3" id="KW-0964">Secreted</keyword>
<sequence length="147" mass="15212">MIAILLSAALLVSSSLATDFGTCESGAAPIGVRVEGCDAQPCTFEHGGTVHVEVDFSVDHDVSHMTPKAVASVFGVDVNYPLAEKEACNSLINSQCPLESGDVATYLLELPITAAIPSIEGIVVSLSLTDSDNDDVLACFGVELNVS</sequence>
<feature type="chain" id="PRO_5042202669" description="MD-2-related lipid-recognition domain-containing protein" evidence="4">
    <location>
        <begin position="18"/>
        <end position="147"/>
    </location>
</feature>
<comment type="subcellular location">
    <subcellularLocation>
        <location evidence="1">Secreted</location>
    </subcellularLocation>
</comment>
<dbReference type="GO" id="GO:0005576">
    <property type="term" value="C:extracellular region"/>
    <property type="evidence" value="ECO:0007669"/>
    <property type="project" value="UniProtKB-SubCell"/>
</dbReference>
<comment type="similarity">
    <text evidence="2">Belongs to the NPC2 family.</text>
</comment>
<dbReference type="AlphaFoldDB" id="A0AAD7ZUK8"/>
<gene>
    <name evidence="6" type="ORF">L9F63_019989</name>
</gene>
<keyword evidence="7" id="KW-1185">Reference proteome</keyword>
<organism evidence="6 7">
    <name type="scientific">Diploptera punctata</name>
    <name type="common">Pacific beetle cockroach</name>
    <dbReference type="NCBI Taxonomy" id="6984"/>
    <lineage>
        <taxon>Eukaryota</taxon>
        <taxon>Metazoa</taxon>
        <taxon>Ecdysozoa</taxon>
        <taxon>Arthropoda</taxon>
        <taxon>Hexapoda</taxon>
        <taxon>Insecta</taxon>
        <taxon>Pterygota</taxon>
        <taxon>Neoptera</taxon>
        <taxon>Polyneoptera</taxon>
        <taxon>Dictyoptera</taxon>
        <taxon>Blattodea</taxon>
        <taxon>Blaberoidea</taxon>
        <taxon>Blaberidae</taxon>
        <taxon>Diplopterinae</taxon>
        <taxon>Diploptera</taxon>
    </lineage>
</organism>
<evidence type="ECO:0000313" key="7">
    <source>
        <dbReference type="Proteomes" id="UP001233999"/>
    </source>
</evidence>
<dbReference type="Gene3D" id="2.60.40.770">
    <property type="match status" value="1"/>
</dbReference>
<evidence type="ECO:0000256" key="2">
    <source>
        <dbReference type="ARBA" id="ARBA00006370"/>
    </source>
</evidence>
<dbReference type="GO" id="GO:0032934">
    <property type="term" value="F:sterol binding"/>
    <property type="evidence" value="ECO:0007669"/>
    <property type="project" value="InterPro"/>
</dbReference>
<feature type="signal peptide" evidence="4">
    <location>
        <begin position="1"/>
        <end position="17"/>
    </location>
</feature>
<dbReference type="GO" id="GO:0015918">
    <property type="term" value="P:sterol transport"/>
    <property type="evidence" value="ECO:0007669"/>
    <property type="project" value="InterPro"/>
</dbReference>
<dbReference type="InterPro" id="IPR039670">
    <property type="entry name" value="NPC2-like"/>
</dbReference>
<keyword evidence="4" id="KW-0732">Signal</keyword>
<reference evidence="6" key="2">
    <citation type="submission" date="2023-05" db="EMBL/GenBank/DDBJ databases">
        <authorList>
            <person name="Fouks B."/>
        </authorList>
    </citation>
    <scope>NUCLEOTIDE SEQUENCE</scope>
    <source>
        <strain evidence="6">Stay&amp;Tobe</strain>
        <tissue evidence="6">Testes</tissue>
    </source>
</reference>
<dbReference type="InterPro" id="IPR003172">
    <property type="entry name" value="ML_dom"/>
</dbReference>
<name>A0AAD7ZUK8_DIPPU</name>
<dbReference type="PANTHER" id="PTHR11306:SF68">
    <property type="entry name" value="NPC INTRACELLULAR CHOLESTEROL TRANSPORTER 2"/>
    <property type="match status" value="1"/>
</dbReference>
<reference evidence="6" key="1">
    <citation type="journal article" date="2023" name="IScience">
        <title>Live-bearing cockroach genome reveals convergent evolutionary mechanisms linked to viviparity in insects and beyond.</title>
        <authorList>
            <person name="Fouks B."/>
            <person name="Harrison M.C."/>
            <person name="Mikhailova A.A."/>
            <person name="Marchal E."/>
            <person name="English S."/>
            <person name="Carruthers M."/>
            <person name="Jennings E.C."/>
            <person name="Chiamaka E.L."/>
            <person name="Frigard R.A."/>
            <person name="Pippel M."/>
            <person name="Attardo G.M."/>
            <person name="Benoit J.B."/>
            <person name="Bornberg-Bauer E."/>
            <person name="Tobe S.S."/>
        </authorList>
    </citation>
    <scope>NUCLEOTIDE SEQUENCE</scope>
    <source>
        <strain evidence="6">Stay&amp;Tobe</strain>
    </source>
</reference>
<dbReference type="Pfam" id="PF02221">
    <property type="entry name" value="E1_DerP2_DerF2"/>
    <property type="match status" value="1"/>
</dbReference>
<feature type="domain" description="MD-2-related lipid-recognition" evidence="5">
    <location>
        <begin position="20"/>
        <end position="144"/>
    </location>
</feature>
<protein>
    <recommendedName>
        <fullName evidence="5">MD-2-related lipid-recognition domain-containing protein</fullName>
    </recommendedName>
</protein>
<dbReference type="FunFam" id="2.60.40.770:FF:000001">
    <property type="entry name" value="NPC intracellular cholesterol transporter 2"/>
    <property type="match status" value="1"/>
</dbReference>
<dbReference type="SUPFAM" id="SSF81296">
    <property type="entry name" value="E set domains"/>
    <property type="match status" value="1"/>
</dbReference>
<evidence type="ECO:0000256" key="4">
    <source>
        <dbReference type="SAM" id="SignalP"/>
    </source>
</evidence>
<evidence type="ECO:0000259" key="5">
    <source>
        <dbReference type="SMART" id="SM00737"/>
    </source>
</evidence>
<proteinExistence type="inferred from homology"/>
<evidence type="ECO:0000256" key="3">
    <source>
        <dbReference type="ARBA" id="ARBA00022525"/>
    </source>
</evidence>
<dbReference type="EMBL" id="JASPKZ010007169">
    <property type="protein sequence ID" value="KAJ9586367.1"/>
    <property type="molecule type" value="Genomic_DNA"/>
</dbReference>
<evidence type="ECO:0000313" key="6">
    <source>
        <dbReference type="EMBL" id="KAJ9586367.1"/>
    </source>
</evidence>
<dbReference type="SMART" id="SM00737">
    <property type="entry name" value="ML"/>
    <property type="match status" value="1"/>
</dbReference>
<comment type="caution">
    <text evidence="6">The sequence shown here is derived from an EMBL/GenBank/DDBJ whole genome shotgun (WGS) entry which is preliminary data.</text>
</comment>
<dbReference type="PANTHER" id="PTHR11306">
    <property type="entry name" value="NIEMANN PICK TYPE C2 PROTEIN NPC2-RELATED"/>
    <property type="match status" value="1"/>
</dbReference>
<accession>A0AAD7ZUK8</accession>
<evidence type="ECO:0000256" key="1">
    <source>
        <dbReference type="ARBA" id="ARBA00004613"/>
    </source>
</evidence>
<dbReference type="Proteomes" id="UP001233999">
    <property type="component" value="Unassembled WGS sequence"/>
</dbReference>